<accession>I4EGI1</accession>
<proteinExistence type="predicted"/>
<dbReference type="RefSeq" id="WP_008477407.1">
    <property type="nucleotide sequence ID" value="NZ_CAGS01000192.1"/>
</dbReference>
<evidence type="ECO:0000256" key="1">
    <source>
        <dbReference type="SAM" id="SignalP"/>
    </source>
</evidence>
<keyword evidence="3" id="KW-1185">Reference proteome</keyword>
<name>I4EGI1_9BACT</name>
<keyword evidence="1" id="KW-0732">Signal</keyword>
<gene>
    <name evidence="2" type="ORF">NITHO_2710016</name>
</gene>
<reference evidence="2 3" key="1">
    <citation type="journal article" date="2012" name="ISME J.">
        <title>Nitrification expanded: discovery, physiology and genomics of a nitrite-oxidizing bacterium from the phylum Chloroflexi.</title>
        <authorList>
            <person name="Sorokin D.Y."/>
            <person name="Lucker S."/>
            <person name="Vejmelkova D."/>
            <person name="Kostrikina N.A."/>
            <person name="Kleerebezem R."/>
            <person name="Rijpstra W.I."/>
            <person name="Damste J.S."/>
            <person name="Le Paslier D."/>
            <person name="Muyzer G."/>
            <person name="Wagner M."/>
            <person name="van Loosdrecht M.C."/>
            <person name="Daims H."/>
        </authorList>
    </citation>
    <scope>NUCLEOTIDE SEQUENCE [LARGE SCALE GENOMIC DNA]</scope>
    <source>
        <strain evidence="3">none</strain>
    </source>
</reference>
<dbReference type="AlphaFoldDB" id="I4EGI1"/>
<evidence type="ECO:0000313" key="2">
    <source>
        <dbReference type="EMBL" id="CCF83793.1"/>
    </source>
</evidence>
<feature type="chain" id="PRO_5003689057" description="Lipoprotein" evidence="1">
    <location>
        <begin position="25"/>
        <end position="433"/>
    </location>
</feature>
<evidence type="ECO:0000313" key="3">
    <source>
        <dbReference type="Proteomes" id="UP000004221"/>
    </source>
</evidence>
<sequence>MRTIWVRLVAVAIVIGAIATGCGAATSPAIEETTEAVTGDANAPSVEEIYRGLGQTLKRPGFIFHSSVTVEVSAGPYSHTGTIQRWVDAERDVAREDTSFSPANGTPQHTATVIANGGNYYQEPSGKVSVGEPLSCRGATAAISLVLGCPEPTDQVTTTAETGQYAGKPSIVLVTRGTTRGSDEQITFTDRLHLNPKTYLSITLERDGTIDFGETIPERGTWIFTNEFVPADSVANDFFDPASIGYVERDPADQLRQTSWGIPVHWLGQHVDGTGELPPLILGPVEVPNYPGPAYKFSLNYHSATDPYRPPVLTVEEWSIADWKANDTKGRTKMPPRWETPCWEREELELPDGRATIYSGYTLETLHTPPPDGTFSEPNCPDQPHDQFIAQVELGPTLLFIQAPGASSVVRSPYDRREGMEAIVRALRPLSAS</sequence>
<protein>
    <recommendedName>
        <fullName evidence="4">Lipoprotein</fullName>
    </recommendedName>
</protein>
<comment type="caution">
    <text evidence="2">The sequence shown here is derived from an EMBL/GenBank/DDBJ whole genome shotgun (WGS) entry which is preliminary data.</text>
</comment>
<feature type="signal peptide" evidence="1">
    <location>
        <begin position="1"/>
        <end position="24"/>
    </location>
</feature>
<organism evidence="2 3">
    <name type="scientific">Nitrolancea hollandica Lb</name>
    <dbReference type="NCBI Taxonomy" id="1129897"/>
    <lineage>
        <taxon>Bacteria</taxon>
        <taxon>Pseudomonadati</taxon>
        <taxon>Thermomicrobiota</taxon>
        <taxon>Thermomicrobia</taxon>
        <taxon>Sphaerobacterales</taxon>
        <taxon>Sphaerobacterineae</taxon>
        <taxon>Sphaerobacteraceae</taxon>
        <taxon>Nitrolancea</taxon>
    </lineage>
</organism>
<dbReference type="Proteomes" id="UP000004221">
    <property type="component" value="Unassembled WGS sequence"/>
</dbReference>
<dbReference type="PROSITE" id="PS51257">
    <property type="entry name" value="PROKAR_LIPOPROTEIN"/>
    <property type="match status" value="1"/>
</dbReference>
<dbReference type="EMBL" id="CAGS01000192">
    <property type="protein sequence ID" value="CCF83793.1"/>
    <property type="molecule type" value="Genomic_DNA"/>
</dbReference>
<evidence type="ECO:0008006" key="4">
    <source>
        <dbReference type="Google" id="ProtNLM"/>
    </source>
</evidence>